<dbReference type="Pfam" id="PF03453">
    <property type="entry name" value="MoeA_N"/>
    <property type="match status" value="1"/>
</dbReference>
<dbReference type="InterPro" id="IPR036135">
    <property type="entry name" value="MoeA_linker/N_sf"/>
</dbReference>
<comment type="function">
    <text evidence="1 7">Catalyzes the insertion of molybdate into adenylated molybdopterin with the concomitant release of AMP.</text>
</comment>
<dbReference type="Proteomes" id="UP000639051">
    <property type="component" value="Unassembled WGS sequence"/>
</dbReference>
<dbReference type="EC" id="2.10.1.1" evidence="7"/>
<evidence type="ECO:0000256" key="5">
    <source>
        <dbReference type="ARBA" id="ARBA00023150"/>
    </source>
</evidence>
<evidence type="ECO:0000256" key="1">
    <source>
        <dbReference type="ARBA" id="ARBA00002901"/>
    </source>
</evidence>
<accession>A0ABS1K4W4</accession>
<dbReference type="Gene3D" id="2.40.340.10">
    <property type="entry name" value="MoeA, C-terminal, domain IV"/>
    <property type="match status" value="1"/>
</dbReference>
<evidence type="ECO:0000256" key="6">
    <source>
        <dbReference type="ARBA" id="ARBA00047317"/>
    </source>
</evidence>
<comment type="caution">
    <text evidence="9">The sequence shown here is derived from an EMBL/GenBank/DDBJ whole genome shotgun (WGS) entry which is preliminary data.</text>
</comment>
<dbReference type="Pfam" id="PF00994">
    <property type="entry name" value="MoCF_biosynth"/>
    <property type="match status" value="1"/>
</dbReference>
<evidence type="ECO:0000256" key="7">
    <source>
        <dbReference type="RuleBase" id="RU365090"/>
    </source>
</evidence>
<dbReference type="Pfam" id="PF03454">
    <property type="entry name" value="MoeA_C"/>
    <property type="match status" value="1"/>
</dbReference>
<dbReference type="NCBIfam" id="NF045515">
    <property type="entry name" value="Glp_gephyrin"/>
    <property type="match status" value="1"/>
</dbReference>
<keyword evidence="7" id="KW-0808">Transferase</keyword>
<dbReference type="Gene3D" id="3.40.980.10">
    <property type="entry name" value="MoaB/Mog-like domain"/>
    <property type="match status" value="1"/>
</dbReference>
<protein>
    <recommendedName>
        <fullName evidence="7">Molybdopterin molybdenumtransferase</fullName>
        <ecNumber evidence="7">2.10.1.1</ecNumber>
    </recommendedName>
</protein>
<evidence type="ECO:0000256" key="3">
    <source>
        <dbReference type="ARBA" id="ARBA00010763"/>
    </source>
</evidence>
<evidence type="ECO:0000259" key="8">
    <source>
        <dbReference type="SMART" id="SM00852"/>
    </source>
</evidence>
<comment type="catalytic activity">
    <reaction evidence="6">
        <text>adenylyl-molybdopterin + molybdate = Mo-molybdopterin + AMP + H(+)</text>
        <dbReference type="Rhea" id="RHEA:35047"/>
        <dbReference type="ChEBI" id="CHEBI:15378"/>
        <dbReference type="ChEBI" id="CHEBI:36264"/>
        <dbReference type="ChEBI" id="CHEBI:62727"/>
        <dbReference type="ChEBI" id="CHEBI:71302"/>
        <dbReference type="ChEBI" id="CHEBI:456215"/>
        <dbReference type="EC" id="2.10.1.1"/>
    </reaction>
</comment>
<dbReference type="InterPro" id="IPR005110">
    <property type="entry name" value="MoeA_linker/N"/>
</dbReference>
<organism evidence="9 10">
    <name type="scientific">Sinomonas cellulolyticus</name>
    <dbReference type="NCBI Taxonomy" id="2801916"/>
    <lineage>
        <taxon>Bacteria</taxon>
        <taxon>Bacillati</taxon>
        <taxon>Actinomycetota</taxon>
        <taxon>Actinomycetes</taxon>
        <taxon>Micrococcales</taxon>
        <taxon>Micrococcaceae</taxon>
        <taxon>Sinomonas</taxon>
    </lineage>
</organism>
<dbReference type="PANTHER" id="PTHR10192:SF5">
    <property type="entry name" value="GEPHYRIN"/>
    <property type="match status" value="1"/>
</dbReference>
<evidence type="ECO:0000313" key="10">
    <source>
        <dbReference type="Proteomes" id="UP000639051"/>
    </source>
</evidence>
<evidence type="ECO:0000313" key="9">
    <source>
        <dbReference type="EMBL" id="MBL0706716.1"/>
    </source>
</evidence>
<dbReference type="EMBL" id="JAERRC010000035">
    <property type="protein sequence ID" value="MBL0706716.1"/>
    <property type="molecule type" value="Genomic_DNA"/>
</dbReference>
<keyword evidence="7" id="KW-0460">Magnesium</keyword>
<dbReference type="SUPFAM" id="SSF53218">
    <property type="entry name" value="Molybdenum cofactor biosynthesis proteins"/>
    <property type="match status" value="1"/>
</dbReference>
<proteinExistence type="inferred from homology"/>
<sequence length="443" mass="44916">MTAQHRNATSQRLAGASEVGSALGHVSGRVSGHPSVADHRARIARLLEPLAARPVQRVPLGEALGAALGEDLVAPVSLPPFDNSQMDGFAVRAADFHGDGSDGPHAPGRREFTVAEAIPAGAVPECLVPGRAAPIMTGAVMPDGADAVVPVEQAVPSAYPAAGETVLLPRAEAGTFVRRAGSDVEAGAVVLLAGTPLGPAQLGLAAALGFGDLPVRPPLRAAVVSTGAELAAPGDALAPGQIHDANGPLLAAALREAGLAVEHLAVRTDDPAELLLALECLARPSADEGPDLIVTTGGVSQGAFEATKLALAGGDVEFSHLAMQPGGPQGLGAFRGVPVIAFPGNPVSCWISWEVLLRPVLSELLGAPRPRRVLSSRLGEPLVSPAGKLQIRRGRLRRDGAVQLVGGPGSHLLGALASSDALVMVPEHVTELSAGAEVEVWLT</sequence>
<keyword evidence="4 7" id="KW-0500">Molybdenum</keyword>
<keyword evidence="10" id="KW-1185">Reference proteome</keyword>
<keyword evidence="7" id="KW-0479">Metal-binding</keyword>
<dbReference type="InterPro" id="IPR005111">
    <property type="entry name" value="MoeA_C_domain_IV"/>
</dbReference>
<evidence type="ECO:0000256" key="4">
    <source>
        <dbReference type="ARBA" id="ARBA00022505"/>
    </source>
</evidence>
<dbReference type="Gene3D" id="3.90.105.10">
    <property type="entry name" value="Molybdopterin biosynthesis moea protein, domain 2"/>
    <property type="match status" value="1"/>
</dbReference>
<comment type="similarity">
    <text evidence="3 7">Belongs to the MoeA family.</text>
</comment>
<evidence type="ECO:0000256" key="2">
    <source>
        <dbReference type="ARBA" id="ARBA00005046"/>
    </source>
</evidence>
<dbReference type="InterPro" id="IPR036425">
    <property type="entry name" value="MoaB/Mog-like_dom_sf"/>
</dbReference>
<dbReference type="SUPFAM" id="SSF63867">
    <property type="entry name" value="MoeA C-terminal domain-like"/>
    <property type="match status" value="1"/>
</dbReference>
<dbReference type="InterPro" id="IPR001453">
    <property type="entry name" value="MoaB/Mog_dom"/>
</dbReference>
<dbReference type="InterPro" id="IPR036688">
    <property type="entry name" value="MoeA_C_domain_IV_sf"/>
</dbReference>
<comment type="pathway">
    <text evidence="2 7">Cofactor biosynthesis; molybdopterin biosynthesis.</text>
</comment>
<dbReference type="Gene3D" id="2.170.190.11">
    <property type="entry name" value="Molybdopterin biosynthesis moea protein, domain 3"/>
    <property type="match status" value="1"/>
</dbReference>
<dbReference type="RefSeq" id="WP_189694644.1">
    <property type="nucleotide sequence ID" value="NZ_BNCM01000012.1"/>
</dbReference>
<dbReference type="InterPro" id="IPR038987">
    <property type="entry name" value="MoeA-like"/>
</dbReference>
<feature type="domain" description="MoaB/Mog" evidence="8">
    <location>
        <begin position="222"/>
        <end position="363"/>
    </location>
</feature>
<comment type="cofactor">
    <cofactor evidence="7">
        <name>Mg(2+)</name>
        <dbReference type="ChEBI" id="CHEBI:18420"/>
    </cofactor>
</comment>
<dbReference type="CDD" id="cd00887">
    <property type="entry name" value="MoeA"/>
    <property type="match status" value="1"/>
</dbReference>
<dbReference type="SMART" id="SM00852">
    <property type="entry name" value="MoCF_biosynth"/>
    <property type="match status" value="1"/>
</dbReference>
<gene>
    <name evidence="9" type="ORF">JJE72_14570</name>
</gene>
<dbReference type="PANTHER" id="PTHR10192">
    <property type="entry name" value="MOLYBDOPTERIN BIOSYNTHESIS PROTEIN"/>
    <property type="match status" value="1"/>
</dbReference>
<name>A0ABS1K4W4_9MICC</name>
<keyword evidence="5 7" id="KW-0501">Molybdenum cofactor biosynthesis</keyword>
<reference evidence="9 10" key="1">
    <citation type="submission" date="2021-01" db="EMBL/GenBank/DDBJ databases">
        <title>Genome public.</title>
        <authorList>
            <person name="Liu C."/>
            <person name="Sun Q."/>
        </authorList>
    </citation>
    <scope>NUCLEOTIDE SEQUENCE [LARGE SCALE GENOMIC DNA]</scope>
    <source>
        <strain evidence="9 10">JC656</strain>
    </source>
</reference>
<dbReference type="SUPFAM" id="SSF63882">
    <property type="entry name" value="MoeA N-terminal region -like"/>
    <property type="match status" value="1"/>
</dbReference>